<sequence>MNRPKPYDGVNRTRNMMLKGNTYAGQSTSNEKVFQQRQTGPMYDTSYAVHLLNSNYNNPFIPVFPRISDPAPTPVIPEKKAPAPK</sequence>
<evidence type="ECO:0000313" key="2">
    <source>
        <dbReference type="WBParaSite" id="JU765_v2.g17884.t1"/>
    </source>
</evidence>
<name>A0AC34QN84_9BILA</name>
<dbReference type="WBParaSite" id="JU765_v2.g17884.t1">
    <property type="protein sequence ID" value="JU765_v2.g17884.t1"/>
    <property type="gene ID" value="JU765_v2.g17884"/>
</dbReference>
<reference evidence="2" key="1">
    <citation type="submission" date="2022-11" db="UniProtKB">
        <authorList>
            <consortium name="WormBaseParasite"/>
        </authorList>
    </citation>
    <scope>IDENTIFICATION</scope>
</reference>
<accession>A0AC34QN84</accession>
<proteinExistence type="predicted"/>
<dbReference type="Proteomes" id="UP000887576">
    <property type="component" value="Unplaced"/>
</dbReference>
<protein>
    <submittedName>
        <fullName evidence="2">Uncharacterized protein</fullName>
    </submittedName>
</protein>
<evidence type="ECO:0000313" key="1">
    <source>
        <dbReference type="Proteomes" id="UP000887576"/>
    </source>
</evidence>
<organism evidence="1 2">
    <name type="scientific">Panagrolaimus sp. JU765</name>
    <dbReference type="NCBI Taxonomy" id="591449"/>
    <lineage>
        <taxon>Eukaryota</taxon>
        <taxon>Metazoa</taxon>
        <taxon>Ecdysozoa</taxon>
        <taxon>Nematoda</taxon>
        <taxon>Chromadorea</taxon>
        <taxon>Rhabditida</taxon>
        <taxon>Tylenchina</taxon>
        <taxon>Panagrolaimomorpha</taxon>
        <taxon>Panagrolaimoidea</taxon>
        <taxon>Panagrolaimidae</taxon>
        <taxon>Panagrolaimus</taxon>
    </lineage>
</organism>